<feature type="transmembrane region" description="Helical" evidence="7">
    <location>
        <begin position="328"/>
        <end position="350"/>
    </location>
</feature>
<feature type="transmembrane region" description="Helical" evidence="7">
    <location>
        <begin position="78"/>
        <end position="98"/>
    </location>
</feature>
<dbReference type="RefSeq" id="WP_354445645.1">
    <property type="nucleotide sequence ID" value="NZ_JBEPSH010000007.1"/>
</dbReference>
<feature type="transmembrane region" description="Helical" evidence="7">
    <location>
        <begin position="52"/>
        <end position="71"/>
    </location>
</feature>
<evidence type="ECO:0000259" key="8">
    <source>
        <dbReference type="PROSITE" id="PS50850"/>
    </source>
</evidence>
<evidence type="ECO:0000256" key="1">
    <source>
        <dbReference type="ARBA" id="ARBA00004651"/>
    </source>
</evidence>
<feature type="transmembrane region" description="Helical" evidence="7">
    <location>
        <begin position="434"/>
        <end position="454"/>
    </location>
</feature>
<keyword evidence="5 7" id="KW-1133">Transmembrane helix</keyword>
<comment type="subcellular location">
    <subcellularLocation>
        <location evidence="1">Cell membrane</location>
        <topology evidence="1">Multi-pass membrane protein</topology>
    </subcellularLocation>
</comment>
<feature type="transmembrane region" description="Helical" evidence="7">
    <location>
        <begin position="299"/>
        <end position="316"/>
    </location>
</feature>
<evidence type="ECO:0000256" key="2">
    <source>
        <dbReference type="ARBA" id="ARBA00022448"/>
    </source>
</evidence>
<keyword evidence="2" id="KW-0813">Transport</keyword>
<feature type="transmembrane region" description="Helical" evidence="7">
    <location>
        <begin position="137"/>
        <end position="159"/>
    </location>
</feature>
<accession>A0ABV2QBJ7</accession>
<feature type="domain" description="Major facilitator superfamily (MFS) profile" evidence="8">
    <location>
        <begin position="13"/>
        <end position="461"/>
    </location>
</feature>
<dbReference type="InterPro" id="IPR011701">
    <property type="entry name" value="MFS"/>
</dbReference>
<dbReference type="Gene3D" id="1.20.1720.10">
    <property type="entry name" value="Multidrug resistance protein D"/>
    <property type="match status" value="1"/>
</dbReference>
<proteinExistence type="predicted"/>
<evidence type="ECO:0000256" key="3">
    <source>
        <dbReference type="ARBA" id="ARBA00022475"/>
    </source>
</evidence>
<keyword evidence="10" id="KW-1185">Reference proteome</keyword>
<feature type="transmembrane region" description="Helical" evidence="7">
    <location>
        <begin position="397"/>
        <end position="422"/>
    </location>
</feature>
<evidence type="ECO:0000256" key="6">
    <source>
        <dbReference type="ARBA" id="ARBA00023136"/>
    </source>
</evidence>
<organism evidence="9 10">
    <name type="scientific">Ottowia thiooxydans</name>
    <dbReference type="NCBI Taxonomy" id="219182"/>
    <lineage>
        <taxon>Bacteria</taxon>
        <taxon>Pseudomonadati</taxon>
        <taxon>Pseudomonadota</taxon>
        <taxon>Betaproteobacteria</taxon>
        <taxon>Burkholderiales</taxon>
        <taxon>Comamonadaceae</taxon>
        <taxon>Ottowia</taxon>
    </lineage>
</organism>
<evidence type="ECO:0000256" key="7">
    <source>
        <dbReference type="SAM" id="Phobius"/>
    </source>
</evidence>
<dbReference type="CDD" id="cd17503">
    <property type="entry name" value="MFS_LmrB_MDR_like"/>
    <property type="match status" value="1"/>
</dbReference>
<dbReference type="PANTHER" id="PTHR42718">
    <property type="entry name" value="MAJOR FACILITATOR SUPERFAMILY MULTIDRUG TRANSPORTER MFSC"/>
    <property type="match status" value="1"/>
</dbReference>
<keyword evidence="6 7" id="KW-0472">Membrane</keyword>
<sequence length="474" mass="50727">MHLSAPTHSPRALLWLVAVGFFMQTLDGTIVNTALPTMARNLGESPLRMQSVVVAYALTMAALIPASGWLADRFGTQRVFFGAIVLFTLGSAACAASTQLDQLVAARVLQGAGGAMLLPVGRLTVLRGIPRDKFLDAMSFVAIPGLIGPLIGPTLGGWIVETLSWHWIFLINLPVGILGALATFRWMPNLRGSDLQRFDLSGYLLLTGSMLAISVAMDGLSSLGLRQATVLVLLLGGLAALAAYWLHALKHPAPLFSPRLFQVQSFRVGLLGNLFARIGSGAMPYLIPLTMQLSMGYSPSQAGMLMLPVALASMAMKRSTTRIIKKFGYRKVLAGNTLLLGIMIASFALMSPGQPLWLRILQMACFGAVNSMQFTAMNTVTLKDLDTSRASSGNGMLSMVQMLSMSLGVTVAAALLALFQGWFATPDPREALSAFRATFLCIGIITAWTAWIFWQLGSESGKPARPEHDAAEPG</sequence>
<keyword evidence="3" id="KW-1003">Cell membrane</keyword>
<gene>
    <name evidence="9" type="ORF">ABIE13_003527</name>
</gene>
<dbReference type="PANTHER" id="PTHR42718:SF46">
    <property type="entry name" value="BLR6921 PROTEIN"/>
    <property type="match status" value="1"/>
</dbReference>
<feature type="transmembrane region" description="Helical" evidence="7">
    <location>
        <begin position="198"/>
        <end position="216"/>
    </location>
</feature>
<dbReference type="PROSITE" id="PS50850">
    <property type="entry name" value="MFS"/>
    <property type="match status" value="1"/>
</dbReference>
<name>A0ABV2QBJ7_9BURK</name>
<protein>
    <submittedName>
        <fullName evidence="9">EmrB/QacA subfamily drug resistance transporter</fullName>
    </submittedName>
</protein>
<evidence type="ECO:0000313" key="10">
    <source>
        <dbReference type="Proteomes" id="UP001549320"/>
    </source>
</evidence>
<evidence type="ECO:0000256" key="4">
    <source>
        <dbReference type="ARBA" id="ARBA00022692"/>
    </source>
</evidence>
<comment type="caution">
    <text evidence="9">The sequence shown here is derived from an EMBL/GenBank/DDBJ whole genome shotgun (WGS) entry which is preliminary data.</text>
</comment>
<dbReference type="NCBIfam" id="TIGR00711">
    <property type="entry name" value="efflux_EmrB"/>
    <property type="match status" value="1"/>
</dbReference>
<evidence type="ECO:0000313" key="9">
    <source>
        <dbReference type="EMBL" id="MET4578411.1"/>
    </source>
</evidence>
<dbReference type="InterPro" id="IPR036259">
    <property type="entry name" value="MFS_trans_sf"/>
</dbReference>
<keyword evidence="4 7" id="KW-0812">Transmembrane</keyword>
<dbReference type="NCBIfam" id="NF007799">
    <property type="entry name" value="PRK10504.1"/>
    <property type="match status" value="1"/>
</dbReference>
<dbReference type="EMBL" id="JBEPSH010000007">
    <property type="protein sequence ID" value="MET4578411.1"/>
    <property type="molecule type" value="Genomic_DNA"/>
</dbReference>
<feature type="transmembrane region" description="Helical" evidence="7">
    <location>
        <begin position="104"/>
        <end position="125"/>
    </location>
</feature>
<feature type="transmembrane region" description="Helical" evidence="7">
    <location>
        <begin position="165"/>
        <end position="186"/>
    </location>
</feature>
<dbReference type="InterPro" id="IPR020846">
    <property type="entry name" value="MFS_dom"/>
</dbReference>
<dbReference type="Pfam" id="PF07690">
    <property type="entry name" value="MFS_1"/>
    <property type="match status" value="1"/>
</dbReference>
<dbReference type="InterPro" id="IPR004638">
    <property type="entry name" value="EmrB-like"/>
</dbReference>
<dbReference type="Gene3D" id="1.20.1250.20">
    <property type="entry name" value="MFS general substrate transporter like domains"/>
    <property type="match status" value="1"/>
</dbReference>
<dbReference type="SUPFAM" id="SSF103473">
    <property type="entry name" value="MFS general substrate transporter"/>
    <property type="match status" value="1"/>
</dbReference>
<feature type="transmembrane region" description="Helical" evidence="7">
    <location>
        <begin position="268"/>
        <end position="287"/>
    </location>
</feature>
<reference evidence="9 10" key="1">
    <citation type="submission" date="2024-06" db="EMBL/GenBank/DDBJ databases">
        <title>Sorghum-associated microbial communities from plants grown in Nebraska, USA.</title>
        <authorList>
            <person name="Schachtman D."/>
        </authorList>
    </citation>
    <scope>NUCLEOTIDE SEQUENCE [LARGE SCALE GENOMIC DNA]</scope>
    <source>
        <strain evidence="9 10">2709</strain>
    </source>
</reference>
<evidence type="ECO:0000256" key="5">
    <source>
        <dbReference type="ARBA" id="ARBA00022989"/>
    </source>
</evidence>
<dbReference type="Proteomes" id="UP001549320">
    <property type="component" value="Unassembled WGS sequence"/>
</dbReference>
<feature type="transmembrane region" description="Helical" evidence="7">
    <location>
        <begin position="228"/>
        <end position="247"/>
    </location>
</feature>
<dbReference type="PRINTS" id="PR01036">
    <property type="entry name" value="TCRTETB"/>
</dbReference>